<comment type="subcellular location">
    <subcellularLocation>
        <location evidence="1">Cell envelope</location>
    </subcellularLocation>
</comment>
<evidence type="ECO:0000256" key="5">
    <source>
        <dbReference type="SAM" id="SignalP"/>
    </source>
</evidence>
<evidence type="ECO:0000256" key="3">
    <source>
        <dbReference type="ARBA" id="ARBA00022448"/>
    </source>
</evidence>
<feature type="signal peptide" evidence="5">
    <location>
        <begin position="1"/>
        <end position="25"/>
    </location>
</feature>
<feature type="domain" description="Fe/B12 periplasmic-binding" evidence="6">
    <location>
        <begin position="60"/>
        <end position="325"/>
    </location>
</feature>
<dbReference type="Gene3D" id="3.40.50.1980">
    <property type="entry name" value="Nitrogenase molybdenum iron protein domain"/>
    <property type="match status" value="2"/>
</dbReference>
<dbReference type="AlphaFoldDB" id="A0A0S4QWN7"/>
<dbReference type="Pfam" id="PF01497">
    <property type="entry name" value="Peripla_BP_2"/>
    <property type="match status" value="1"/>
</dbReference>
<comment type="similarity">
    <text evidence="2">Belongs to the bacterial solute-binding protein 8 family.</text>
</comment>
<proteinExistence type="inferred from homology"/>
<evidence type="ECO:0000256" key="1">
    <source>
        <dbReference type="ARBA" id="ARBA00004196"/>
    </source>
</evidence>
<feature type="chain" id="PRO_5038565591" evidence="5">
    <location>
        <begin position="26"/>
        <end position="328"/>
    </location>
</feature>
<dbReference type="PANTHER" id="PTHR30532">
    <property type="entry name" value="IRON III DICITRATE-BINDING PERIPLASMIC PROTEIN"/>
    <property type="match status" value="1"/>
</dbReference>
<evidence type="ECO:0000313" key="8">
    <source>
        <dbReference type="Proteomes" id="UP000198802"/>
    </source>
</evidence>
<dbReference type="PANTHER" id="PTHR30532:SF1">
    <property type="entry name" value="IRON(3+)-HYDROXAMATE-BINDING PROTEIN FHUD"/>
    <property type="match status" value="1"/>
</dbReference>
<accession>A0A0S4QWN7</accession>
<keyword evidence="4 5" id="KW-0732">Signal</keyword>
<dbReference type="GO" id="GO:1901678">
    <property type="term" value="P:iron coordination entity transport"/>
    <property type="evidence" value="ECO:0007669"/>
    <property type="project" value="UniProtKB-ARBA"/>
</dbReference>
<dbReference type="SUPFAM" id="SSF53807">
    <property type="entry name" value="Helical backbone' metal receptor"/>
    <property type="match status" value="1"/>
</dbReference>
<evidence type="ECO:0000259" key="6">
    <source>
        <dbReference type="PROSITE" id="PS50983"/>
    </source>
</evidence>
<reference evidence="8" key="1">
    <citation type="submission" date="2015-11" db="EMBL/GenBank/DDBJ databases">
        <authorList>
            <person name="Varghese N."/>
        </authorList>
    </citation>
    <scope>NUCLEOTIDE SEQUENCE [LARGE SCALE GENOMIC DNA]</scope>
    <source>
        <strain evidence="8">DSM 45899</strain>
    </source>
</reference>
<dbReference type="PROSITE" id="PS51257">
    <property type="entry name" value="PROKAR_LIPOPROTEIN"/>
    <property type="match status" value="1"/>
</dbReference>
<name>A0A0S4QWN7_9ACTN</name>
<protein>
    <submittedName>
        <fullName evidence="7">Iron complex transport system substrate-binding protein</fullName>
    </submittedName>
</protein>
<evidence type="ECO:0000256" key="4">
    <source>
        <dbReference type="ARBA" id="ARBA00022729"/>
    </source>
</evidence>
<dbReference type="Proteomes" id="UP000198802">
    <property type="component" value="Unassembled WGS sequence"/>
</dbReference>
<dbReference type="PROSITE" id="PS50983">
    <property type="entry name" value="FE_B12_PBP"/>
    <property type="match status" value="1"/>
</dbReference>
<evidence type="ECO:0000256" key="2">
    <source>
        <dbReference type="ARBA" id="ARBA00008814"/>
    </source>
</evidence>
<keyword evidence="3" id="KW-0813">Transport</keyword>
<sequence>MTFIRPRRRSAALVAALLGTVILLAGCGSDDKNDQGDAVGATRTVEADNGTVEIPAHPKRIATLGRLTVSFLDLGGEPVGVTEVDASVLDLLPKEQQAAYKAAKLLGSGASEADLELLATLKPDLILFSAPESDFEQMKSQLESIAPTIFFGFSSDWKTRLSVTADATELTDALNEQKTEYEEKLAGFQGKYSKIIQDTTFGEVNRGSWQDAGMFSLNGSQCSEIARADIPLDIPDLGEGGEERSFEKIGDLSEFDVLIYPVDAEGKVAEGFVPVADSNAWKALPAVTSGKALGVYCFGDVSFTRSYRTYSQYLDSLDKALATLATAG</sequence>
<organism evidence="7 8">
    <name type="scientific">Parafrankia irregularis</name>
    <dbReference type="NCBI Taxonomy" id="795642"/>
    <lineage>
        <taxon>Bacteria</taxon>
        <taxon>Bacillati</taxon>
        <taxon>Actinomycetota</taxon>
        <taxon>Actinomycetes</taxon>
        <taxon>Frankiales</taxon>
        <taxon>Frankiaceae</taxon>
        <taxon>Parafrankia</taxon>
    </lineage>
</organism>
<dbReference type="InterPro" id="IPR051313">
    <property type="entry name" value="Bact_iron-sidero_bind"/>
</dbReference>
<dbReference type="GO" id="GO:0030288">
    <property type="term" value="C:outer membrane-bounded periplasmic space"/>
    <property type="evidence" value="ECO:0007669"/>
    <property type="project" value="TreeGrafter"/>
</dbReference>
<keyword evidence="8" id="KW-1185">Reference proteome</keyword>
<dbReference type="EMBL" id="FAOZ01000027">
    <property type="protein sequence ID" value="CUU59426.1"/>
    <property type="molecule type" value="Genomic_DNA"/>
</dbReference>
<gene>
    <name evidence="7" type="ORF">Ga0074812_127103</name>
</gene>
<evidence type="ECO:0000313" key="7">
    <source>
        <dbReference type="EMBL" id="CUU59426.1"/>
    </source>
</evidence>
<dbReference type="InterPro" id="IPR002491">
    <property type="entry name" value="ABC_transptr_periplasmic_BD"/>
</dbReference>